<evidence type="ECO:0000256" key="1">
    <source>
        <dbReference type="SAM" id="Phobius"/>
    </source>
</evidence>
<keyword evidence="3" id="KW-1185">Reference proteome</keyword>
<proteinExistence type="predicted"/>
<feature type="transmembrane region" description="Helical" evidence="1">
    <location>
        <begin position="64"/>
        <end position="90"/>
    </location>
</feature>
<evidence type="ECO:0000313" key="2">
    <source>
        <dbReference type="EMBL" id="MEQ2261394.1"/>
    </source>
</evidence>
<sequence>FLCKRGCPPRQQTVHKMKRSIWKKLFLLVHSLQASIYLPVHSLLSDIWSLFDRDLCGNSMFQQRRLICVMPVVWKGKTLIYPLFTIWIVIQKKL</sequence>
<name>A0ABV0VVW2_9TELE</name>
<evidence type="ECO:0000313" key="3">
    <source>
        <dbReference type="Proteomes" id="UP001444071"/>
    </source>
</evidence>
<keyword evidence="1" id="KW-0472">Membrane</keyword>
<protein>
    <submittedName>
        <fullName evidence="2">Uncharacterized protein</fullName>
    </submittedName>
</protein>
<dbReference type="EMBL" id="JAHRIM010013059">
    <property type="protein sequence ID" value="MEQ2261394.1"/>
    <property type="molecule type" value="Genomic_DNA"/>
</dbReference>
<keyword evidence="1" id="KW-0812">Transmembrane</keyword>
<feature type="transmembrane region" description="Helical" evidence="1">
    <location>
        <begin position="25"/>
        <end position="44"/>
    </location>
</feature>
<comment type="caution">
    <text evidence="2">The sequence shown here is derived from an EMBL/GenBank/DDBJ whole genome shotgun (WGS) entry which is preliminary data.</text>
</comment>
<dbReference type="Proteomes" id="UP001444071">
    <property type="component" value="Unassembled WGS sequence"/>
</dbReference>
<reference evidence="2 3" key="1">
    <citation type="submission" date="2021-06" db="EMBL/GenBank/DDBJ databases">
        <authorList>
            <person name="Palmer J.M."/>
        </authorList>
    </citation>
    <scope>NUCLEOTIDE SEQUENCE [LARGE SCALE GENOMIC DNA]</scope>
    <source>
        <strain evidence="2 3">XR_2019</strain>
        <tissue evidence="2">Muscle</tissue>
    </source>
</reference>
<organism evidence="2 3">
    <name type="scientific">Xenotaenia resolanae</name>
    <dbReference type="NCBI Taxonomy" id="208358"/>
    <lineage>
        <taxon>Eukaryota</taxon>
        <taxon>Metazoa</taxon>
        <taxon>Chordata</taxon>
        <taxon>Craniata</taxon>
        <taxon>Vertebrata</taxon>
        <taxon>Euteleostomi</taxon>
        <taxon>Actinopterygii</taxon>
        <taxon>Neopterygii</taxon>
        <taxon>Teleostei</taxon>
        <taxon>Neoteleostei</taxon>
        <taxon>Acanthomorphata</taxon>
        <taxon>Ovalentaria</taxon>
        <taxon>Atherinomorphae</taxon>
        <taxon>Cyprinodontiformes</taxon>
        <taxon>Goodeidae</taxon>
        <taxon>Xenotaenia</taxon>
    </lineage>
</organism>
<accession>A0ABV0VVW2</accession>
<feature type="non-terminal residue" evidence="2">
    <location>
        <position position="1"/>
    </location>
</feature>
<gene>
    <name evidence="2" type="ORF">XENORESO_009785</name>
</gene>
<keyword evidence="1" id="KW-1133">Transmembrane helix</keyword>